<keyword evidence="3 6" id="KW-0812">Transmembrane</keyword>
<sequence length="426" mass="45513">RARPAAGSVLGLALLAVLLVQPLAALSAGLWLSFTAVAVILLLIDGGRWPVMVSLPLLMAVLGAWLFDTWAWLSPLANLLLVPLFSLLVVPAALLGVALDVPAILLAAATGVEASVLMMEGLHGLPSPPLAPAPGWAGLALLGSALLWLLPAWPWPRRLLLLGLLPWWLPGAEPPARGQLDLIVFEVGQGQALALRTQRHLVLYDLGPGWAGGSAAKSVLLPWLRRHGLTPDLTIVSHGDGDHAGGLADLEHTGRLLSGEPDRVDGARPCRAGQQWRFDGVRFEVLWPPDGSYQGNAASCVLRVDALGASALLTGDIPKQVEYRLLGRVAPTTVLQLAHHGSDSSSSTAWLRAVSPRWAVASMGYANRFDHPDPDVVERLEAAGVTLLRTDRTGMIVFRLGGPDNAALITKWRRAHGRPWHREPEL</sequence>
<dbReference type="Proteomes" id="UP000644441">
    <property type="component" value="Unassembled WGS sequence"/>
</dbReference>
<keyword evidence="2" id="KW-1003">Cell membrane</keyword>
<evidence type="ECO:0000256" key="5">
    <source>
        <dbReference type="ARBA" id="ARBA00023136"/>
    </source>
</evidence>
<evidence type="ECO:0000256" key="6">
    <source>
        <dbReference type="SAM" id="Phobius"/>
    </source>
</evidence>
<dbReference type="PANTHER" id="PTHR30619">
    <property type="entry name" value="DNA INTERNALIZATION/COMPETENCE PROTEIN COMEC/REC2"/>
    <property type="match status" value="1"/>
</dbReference>
<name>A0ABS0AKM1_9GAMM</name>
<reference evidence="8 9" key="1">
    <citation type="submission" date="2012-09" db="EMBL/GenBank/DDBJ databases">
        <title>Genome Sequence of alkane-degrading Bacterium Alcanivorax venustensis ISO4.</title>
        <authorList>
            <person name="Lai Q."/>
            <person name="Shao Z."/>
        </authorList>
    </citation>
    <scope>NUCLEOTIDE SEQUENCE [LARGE SCALE GENOMIC DNA]</scope>
    <source>
        <strain evidence="8 9">ISO4</strain>
    </source>
</reference>
<feature type="transmembrane region" description="Helical" evidence="6">
    <location>
        <begin position="79"/>
        <end position="109"/>
    </location>
</feature>
<dbReference type="Pfam" id="PF03772">
    <property type="entry name" value="Competence"/>
    <property type="match status" value="1"/>
</dbReference>
<protein>
    <submittedName>
        <fullName evidence="8">DNA internalization-like protein</fullName>
    </submittedName>
</protein>
<feature type="domain" description="Metallo-beta-lactamase" evidence="7">
    <location>
        <begin position="189"/>
        <end position="365"/>
    </location>
</feature>
<dbReference type="InterPro" id="IPR001279">
    <property type="entry name" value="Metallo-B-lactamas"/>
</dbReference>
<keyword evidence="9" id="KW-1185">Reference proteome</keyword>
<dbReference type="RefSeq" id="WP_194856617.1">
    <property type="nucleotide sequence ID" value="NZ_ARXR01000031.1"/>
</dbReference>
<feature type="transmembrane region" description="Helical" evidence="6">
    <location>
        <begin position="129"/>
        <end position="150"/>
    </location>
</feature>
<dbReference type="InterPro" id="IPR036866">
    <property type="entry name" value="RibonucZ/Hydroxyglut_hydro"/>
</dbReference>
<keyword evidence="4 6" id="KW-1133">Transmembrane helix</keyword>
<comment type="subcellular location">
    <subcellularLocation>
        <location evidence="1">Cell membrane</location>
        <topology evidence="1">Multi-pass membrane protein</topology>
    </subcellularLocation>
</comment>
<feature type="transmembrane region" description="Helical" evidence="6">
    <location>
        <begin position="49"/>
        <end position="67"/>
    </location>
</feature>
<comment type="caution">
    <text evidence="8">The sequence shown here is derived from an EMBL/GenBank/DDBJ whole genome shotgun (WGS) entry which is preliminary data.</text>
</comment>
<accession>A0ABS0AKM1</accession>
<evidence type="ECO:0000256" key="2">
    <source>
        <dbReference type="ARBA" id="ARBA00022475"/>
    </source>
</evidence>
<organism evidence="8 9">
    <name type="scientific">Alloalcanivorax venustensis ISO4</name>
    <dbReference type="NCBI Taxonomy" id="1177184"/>
    <lineage>
        <taxon>Bacteria</taxon>
        <taxon>Pseudomonadati</taxon>
        <taxon>Pseudomonadota</taxon>
        <taxon>Gammaproteobacteria</taxon>
        <taxon>Oceanospirillales</taxon>
        <taxon>Alcanivoracaceae</taxon>
        <taxon>Alloalcanivorax</taxon>
    </lineage>
</organism>
<dbReference type="Gene3D" id="3.60.15.10">
    <property type="entry name" value="Ribonuclease Z/Hydroxyacylglutathione hydrolase-like"/>
    <property type="match status" value="2"/>
</dbReference>
<dbReference type="Pfam" id="PF00753">
    <property type="entry name" value="Lactamase_B"/>
    <property type="match status" value="1"/>
</dbReference>
<evidence type="ECO:0000256" key="4">
    <source>
        <dbReference type="ARBA" id="ARBA00022989"/>
    </source>
</evidence>
<dbReference type="CDD" id="cd07731">
    <property type="entry name" value="ComA-like_MBL-fold"/>
    <property type="match status" value="1"/>
</dbReference>
<dbReference type="SMART" id="SM00849">
    <property type="entry name" value="Lactamase_B"/>
    <property type="match status" value="1"/>
</dbReference>
<dbReference type="InterPro" id="IPR052159">
    <property type="entry name" value="Competence_DNA_uptake"/>
</dbReference>
<keyword evidence="5 6" id="KW-0472">Membrane</keyword>
<dbReference type="PANTHER" id="PTHR30619:SF1">
    <property type="entry name" value="RECOMBINATION PROTEIN 2"/>
    <property type="match status" value="1"/>
</dbReference>
<dbReference type="InterPro" id="IPR004477">
    <property type="entry name" value="ComEC_N"/>
</dbReference>
<evidence type="ECO:0000313" key="8">
    <source>
        <dbReference type="EMBL" id="MBF5054157.1"/>
    </source>
</evidence>
<evidence type="ECO:0000256" key="1">
    <source>
        <dbReference type="ARBA" id="ARBA00004651"/>
    </source>
</evidence>
<dbReference type="SUPFAM" id="SSF56281">
    <property type="entry name" value="Metallo-hydrolase/oxidoreductase"/>
    <property type="match status" value="1"/>
</dbReference>
<evidence type="ECO:0000259" key="7">
    <source>
        <dbReference type="SMART" id="SM00849"/>
    </source>
</evidence>
<feature type="non-terminal residue" evidence="8">
    <location>
        <position position="1"/>
    </location>
</feature>
<dbReference type="EMBL" id="ARXR01000031">
    <property type="protein sequence ID" value="MBF5054157.1"/>
    <property type="molecule type" value="Genomic_DNA"/>
</dbReference>
<evidence type="ECO:0000256" key="3">
    <source>
        <dbReference type="ARBA" id="ARBA00022692"/>
    </source>
</evidence>
<evidence type="ECO:0000313" key="9">
    <source>
        <dbReference type="Proteomes" id="UP000644441"/>
    </source>
</evidence>
<dbReference type="InterPro" id="IPR035681">
    <property type="entry name" value="ComA-like_MBL"/>
</dbReference>
<proteinExistence type="predicted"/>
<gene>
    <name evidence="8" type="ORF">ISO4_02759</name>
</gene>